<protein>
    <submittedName>
        <fullName evidence="2">Uncharacterized protein</fullName>
    </submittedName>
</protein>
<evidence type="ECO:0000313" key="3">
    <source>
        <dbReference type="Proteomes" id="UP001295444"/>
    </source>
</evidence>
<accession>A0AAD1SYV4</accession>
<evidence type="ECO:0000313" key="2">
    <source>
        <dbReference type="EMBL" id="CAH2311449.1"/>
    </source>
</evidence>
<dbReference type="Proteomes" id="UP001295444">
    <property type="component" value="Chromosome 08"/>
</dbReference>
<proteinExistence type="predicted"/>
<organism evidence="2 3">
    <name type="scientific">Pelobates cultripes</name>
    <name type="common">Western spadefoot toad</name>
    <dbReference type="NCBI Taxonomy" id="61616"/>
    <lineage>
        <taxon>Eukaryota</taxon>
        <taxon>Metazoa</taxon>
        <taxon>Chordata</taxon>
        <taxon>Craniata</taxon>
        <taxon>Vertebrata</taxon>
        <taxon>Euteleostomi</taxon>
        <taxon>Amphibia</taxon>
        <taxon>Batrachia</taxon>
        <taxon>Anura</taxon>
        <taxon>Pelobatoidea</taxon>
        <taxon>Pelobatidae</taxon>
        <taxon>Pelobates</taxon>
    </lineage>
</organism>
<gene>
    <name evidence="2" type="ORF">PECUL_23A032198</name>
</gene>
<name>A0AAD1SYV4_PELCU</name>
<sequence>MAKAVCNSTKTRAHESYPPTSTTTNADHKHRQIRHLQRPAARTHSNTIMGHLPIETHHKLSAPLQRWASNQRQRKEHSKPALAQ</sequence>
<reference evidence="2" key="1">
    <citation type="submission" date="2022-03" db="EMBL/GenBank/DDBJ databases">
        <authorList>
            <person name="Alioto T."/>
            <person name="Alioto T."/>
            <person name="Gomez Garrido J."/>
        </authorList>
    </citation>
    <scope>NUCLEOTIDE SEQUENCE</scope>
</reference>
<feature type="compositionally biased region" description="Polar residues" evidence="1">
    <location>
        <begin position="1"/>
        <end position="10"/>
    </location>
</feature>
<feature type="region of interest" description="Disordered" evidence="1">
    <location>
        <begin position="1"/>
        <end position="30"/>
    </location>
</feature>
<evidence type="ECO:0000256" key="1">
    <source>
        <dbReference type="SAM" id="MobiDB-lite"/>
    </source>
</evidence>
<dbReference type="AlphaFoldDB" id="A0AAD1SYV4"/>
<feature type="region of interest" description="Disordered" evidence="1">
    <location>
        <begin position="59"/>
        <end position="84"/>
    </location>
</feature>
<keyword evidence="3" id="KW-1185">Reference proteome</keyword>
<dbReference type="EMBL" id="OW240919">
    <property type="protein sequence ID" value="CAH2311449.1"/>
    <property type="molecule type" value="Genomic_DNA"/>
</dbReference>